<dbReference type="EMBL" id="CAJNNW010032635">
    <property type="protein sequence ID" value="CAE8714401.1"/>
    <property type="molecule type" value="Genomic_DNA"/>
</dbReference>
<evidence type="ECO:0000256" key="1">
    <source>
        <dbReference type="SAM" id="Phobius"/>
    </source>
</evidence>
<dbReference type="Pfam" id="PF12400">
    <property type="entry name" value="STIMATE"/>
    <property type="match status" value="1"/>
</dbReference>
<organism evidence="2 4">
    <name type="scientific">Polarella glacialis</name>
    <name type="common">Dinoflagellate</name>
    <dbReference type="NCBI Taxonomy" id="89957"/>
    <lineage>
        <taxon>Eukaryota</taxon>
        <taxon>Sar</taxon>
        <taxon>Alveolata</taxon>
        <taxon>Dinophyceae</taxon>
        <taxon>Suessiales</taxon>
        <taxon>Suessiaceae</taxon>
        <taxon>Polarella</taxon>
    </lineage>
</organism>
<feature type="transmembrane region" description="Helical" evidence="1">
    <location>
        <begin position="193"/>
        <end position="218"/>
    </location>
</feature>
<keyword evidence="4" id="KW-1185">Reference proteome</keyword>
<accession>A0A813GC18</accession>
<evidence type="ECO:0000313" key="4">
    <source>
        <dbReference type="Proteomes" id="UP000654075"/>
    </source>
</evidence>
<dbReference type="AlphaFoldDB" id="A0A813GC18"/>
<evidence type="ECO:0000313" key="3">
    <source>
        <dbReference type="EMBL" id="CAE8714401.1"/>
    </source>
</evidence>
<dbReference type="EMBL" id="CAJNNV010027431">
    <property type="protein sequence ID" value="CAE8620386.1"/>
    <property type="molecule type" value="Genomic_DNA"/>
</dbReference>
<feature type="transmembrane region" description="Helical" evidence="1">
    <location>
        <begin position="166"/>
        <end position="187"/>
    </location>
</feature>
<proteinExistence type="predicted"/>
<dbReference type="GO" id="GO:0016020">
    <property type="term" value="C:membrane"/>
    <property type="evidence" value="ECO:0007669"/>
    <property type="project" value="TreeGrafter"/>
</dbReference>
<gene>
    <name evidence="2" type="ORF">PGLA1383_LOCUS37948</name>
    <name evidence="3" type="ORF">PGLA2088_LOCUS37976</name>
</gene>
<keyword evidence="1" id="KW-0812">Transmembrane</keyword>
<sequence>MAGCELLGTLGIAVQGAITVVCASAMLAVWHLESPRRPFATWAFDVSKQVVGAAYGKCWNIVQAEVFARFLRASIADQDQCVWYLMGMASDCFVTTALCWWANSLMRPVLLAHWGIDIGNYGGEVPVVLSATGMTSMRAQGRRKWQAAMPAPSWLQGGARKWLAQLGIWLLIITLMRLVVGLGLFVFKDSLYTFYSGVFSVLHITGVTGKTVFAVLVFPAFGDTLQIMVQDHFLKKPSSEEALLDYEAPILQLPSAI</sequence>
<dbReference type="Proteomes" id="UP000626109">
    <property type="component" value="Unassembled WGS sequence"/>
</dbReference>
<dbReference type="OrthoDB" id="431202at2759"/>
<keyword evidence="1" id="KW-1133">Transmembrane helix</keyword>
<comment type="caution">
    <text evidence="2">The sequence shown here is derived from an EMBL/GenBank/DDBJ whole genome shotgun (WGS) entry which is preliminary data.</text>
</comment>
<dbReference type="Proteomes" id="UP000654075">
    <property type="component" value="Unassembled WGS sequence"/>
</dbReference>
<feature type="transmembrane region" description="Helical" evidence="1">
    <location>
        <begin position="6"/>
        <end position="30"/>
    </location>
</feature>
<dbReference type="InterPro" id="IPR022127">
    <property type="entry name" value="STIMATE/YPL162C"/>
</dbReference>
<keyword evidence="1" id="KW-0472">Membrane</keyword>
<reference evidence="2" key="1">
    <citation type="submission" date="2021-02" db="EMBL/GenBank/DDBJ databases">
        <authorList>
            <person name="Dougan E. K."/>
            <person name="Rhodes N."/>
            <person name="Thang M."/>
            <person name="Chan C."/>
        </authorList>
    </citation>
    <scope>NUCLEOTIDE SEQUENCE</scope>
</reference>
<name>A0A813GC18_POLGL</name>
<dbReference type="PANTHER" id="PTHR31735">
    <property type="entry name" value="VACUOLAR MEMBRANE PROTEIN YPL162C"/>
    <property type="match status" value="1"/>
</dbReference>
<evidence type="ECO:0000313" key="2">
    <source>
        <dbReference type="EMBL" id="CAE8620386.1"/>
    </source>
</evidence>
<dbReference type="PANTHER" id="PTHR31735:SF1">
    <property type="entry name" value="VACUOLAR MEMBRANE PROTEIN YPL162C"/>
    <property type="match status" value="1"/>
</dbReference>
<protein>
    <submittedName>
        <fullName evidence="2">Uncharacterized protein</fullName>
    </submittedName>
</protein>